<dbReference type="InterPro" id="IPR016181">
    <property type="entry name" value="Acyl_CoA_acyltransferase"/>
</dbReference>
<comment type="caution">
    <text evidence="4">The sequence shown here is derived from an EMBL/GenBank/DDBJ whole genome shotgun (WGS) entry which is preliminary data.</text>
</comment>
<dbReference type="PANTHER" id="PTHR43420">
    <property type="entry name" value="ACETYLTRANSFERASE"/>
    <property type="match status" value="1"/>
</dbReference>
<dbReference type="PANTHER" id="PTHR43420:SF12">
    <property type="entry name" value="N-ACETYLTRANSFERASE DOMAIN-CONTAINING PROTEIN"/>
    <property type="match status" value="1"/>
</dbReference>
<accession>A0A640VKF5</accession>
<dbReference type="RefSeq" id="WP_159974654.1">
    <property type="nucleotide sequence ID" value="NZ_BLIV01000001.1"/>
</dbReference>
<keyword evidence="2" id="KW-0012">Acyltransferase</keyword>
<dbReference type="InterPro" id="IPR000182">
    <property type="entry name" value="GNAT_dom"/>
</dbReference>
<dbReference type="Gene3D" id="3.40.630.30">
    <property type="match status" value="1"/>
</dbReference>
<dbReference type="Proteomes" id="UP000436522">
    <property type="component" value="Unassembled WGS sequence"/>
</dbReference>
<dbReference type="EMBL" id="BLIV01000001">
    <property type="protein sequence ID" value="GFE48793.1"/>
    <property type="molecule type" value="Genomic_DNA"/>
</dbReference>
<dbReference type="InterPro" id="IPR050680">
    <property type="entry name" value="YpeA/RimI_acetyltransf"/>
</dbReference>
<dbReference type="SUPFAM" id="SSF55729">
    <property type="entry name" value="Acyl-CoA N-acyltransferases (Nat)"/>
    <property type="match status" value="1"/>
</dbReference>
<name>A0A640VKF5_9RHOB</name>
<sequence length="149" mass="16296">MTPEDLAALHRLAFTSERPWSAAEFASLLAEEHVRPLHHTYGFALIRTVADESELLTLAVHPAHRRQHIGDTLVTEWLQSAKAAQAFLEVAADNRAAQTLYSKHGFVETGRRKAYYRRAGAASVDAVLMTAALPPRQAAESPGKPSKTG</sequence>
<dbReference type="Pfam" id="PF13508">
    <property type="entry name" value="Acetyltransf_7"/>
    <property type="match status" value="1"/>
</dbReference>
<organism evidence="4 5">
    <name type="scientific">Roseobacter cerasinus</name>
    <dbReference type="NCBI Taxonomy" id="2602289"/>
    <lineage>
        <taxon>Bacteria</taxon>
        <taxon>Pseudomonadati</taxon>
        <taxon>Pseudomonadota</taxon>
        <taxon>Alphaproteobacteria</taxon>
        <taxon>Rhodobacterales</taxon>
        <taxon>Roseobacteraceae</taxon>
        <taxon>Roseobacter</taxon>
    </lineage>
</organism>
<dbReference type="GO" id="GO:0016747">
    <property type="term" value="F:acyltransferase activity, transferring groups other than amino-acyl groups"/>
    <property type="evidence" value="ECO:0007669"/>
    <property type="project" value="InterPro"/>
</dbReference>
<evidence type="ECO:0000259" key="3">
    <source>
        <dbReference type="PROSITE" id="PS51186"/>
    </source>
</evidence>
<dbReference type="CDD" id="cd04301">
    <property type="entry name" value="NAT_SF"/>
    <property type="match status" value="1"/>
</dbReference>
<gene>
    <name evidence="4" type="primary">rimI</name>
    <name evidence="4" type="ORF">So717_05460</name>
</gene>
<keyword evidence="1 4" id="KW-0808">Transferase</keyword>
<dbReference type="OrthoDB" id="9804026at2"/>
<evidence type="ECO:0000256" key="1">
    <source>
        <dbReference type="ARBA" id="ARBA00022679"/>
    </source>
</evidence>
<reference evidence="4 5" key="1">
    <citation type="submission" date="2019-12" db="EMBL/GenBank/DDBJ databases">
        <title>Roseobacter cerasinus sp. nov., isolated from seawater around aquaculture.</title>
        <authorList>
            <person name="Muramatsu S."/>
            <person name="Takabe Y."/>
            <person name="Mori K."/>
            <person name="Takaichi S."/>
            <person name="Hanada S."/>
        </authorList>
    </citation>
    <scope>NUCLEOTIDE SEQUENCE [LARGE SCALE GENOMIC DNA]</scope>
    <source>
        <strain evidence="4 5">AI77</strain>
    </source>
</reference>
<dbReference type="PROSITE" id="PS51186">
    <property type="entry name" value="GNAT"/>
    <property type="match status" value="1"/>
</dbReference>
<dbReference type="AlphaFoldDB" id="A0A640VKF5"/>
<evidence type="ECO:0000313" key="5">
    <source>
        <dbReference type="Proteomes" id="UP000436522"/>
    </source>
</evidence>
<keyword evidence="5" id="KW-1185">Reference proteome</keyword>
<feature type="domain" description="N-acetyltransferase" evidence="3">
    <location>
        <begin position="1"/>
        <end position="134"/>
    </location>
</feature>
<proteinExistence type="predicted"/>
<evidence type="ECO:0000313" key="4">
    <source>
        <dbReference type="EMBL" id="GFE48793.1"/>
    </source>
</evidence>
<protein>
    <submittedName>
        <fullName evidence="4">Alanine acetyltransferase</fullName>
    </submittedName>
</protein>
<evidence type="ECO:0000256" key="2">
    <source>
        <dbReference type="ARBA" id="ARBA00023315"/>
    </source>
</evidence>